<proteinExistence type="predicted"/>
<dbReference type="Proteomes" id="UP000663854">
    <property type="component" value="Unassembled WGS sequence"/>
</dbReference>
<keyword evidence="4" id="KW-1185">Reference proteome</keyword>
<evidence type="ECO:0000313" key="1">
    <source>
        <dbReference type="EMBL" id="CAF1357296.1"/>
    </source>
</evidence>
<dbReference type="Proteomes" id="UP000663870">
    <property type="component" value="Unassembled WGS sequence"/>
</dbReference>
<reference evidence="1" key="1">
    <citation type="submission" date="2021-02" db="EMBL/GenBank/DDBJ databases">
        <authorList>
            <person name="Nowell W R."/>
        </authorList>
    </citation>
    <scope>NUCLEOTIDE SEQUENCE</scope>
</reference>
<evidence type="ECO:0000313" key="4">
    <source>
        <dbReference type="Proteomes" id="UP000663870"/>
    </source>
</evidence>
<gene>
    <name evidence="2" type="ORF">JXQ802_LOCUS48736</name>
    <name evidence="1" type="ORF">PYM288_LOCUS32700</name>
</gene>
<comment type="caution">
    <text evidence="1">The sequence shown here is derived from an EMBL/GenBank/DDBJ whole genome shotgun (WGS) entry which is preliminary data.</text>
</comment>
<name>A0A815HUI8_9BILA</name>
<organism evidence="1 3">
    <name type="scientific">Rotaria sordida</name>
    <dbReference type="NCBI Taxonomy" id="392033"/>
    <lineage>
        <taxon>Eukaryota</taxon>
        <taxon>Metazoa</taxon>
        <taxon>Spiralia</taxon>
        <taxon>Gnathifera</taxon>
        <taxon>Rotifera</taxon>
        <taxon>Eurotatoria</taxon>
        <taxon>Bdelloidea</taxon>
        <taxon>Philodinida</taxon>
        <taxon>Philodinidae</taxon>
        <taxon>Rotaria</taxon>
    </lineage>
</organism>
<dbReference type="EMBL" id="CAJNOH010004032">
    <property type="protein sequence ID" value="CAF1357296.1"/>
    <property type="molecule type" value="Genomic_DNA"/>
</dbReference>
<evidence type="ECO:0000313" key="2">
    <source>
        <dbReference type="EMBL" id="CAF1604878.1"/>
    </source>
</evidence>
<protein>
    <submittedName>
        <fullName evidence="1">Uncharacterized protein</fullName>
    </submittedName>
</protein>
<dbReference type="AlphaFoldDB" id="A0A815HUI8"/>
<evidence type="ECO:0000313" key="3">
    <source>
        <dbReference type="Proteomes" id="UP000663854"/>
    </source>
</evidence>
<sequence>MARPTTTTATTVIGSDDSDDKVFLFVDWANTFQEAAKQHDPKRFPNPSIPAVSIMIGNALEFSSNNLIKKSRHCSSIRAAL</sequence>
<dbReference type="EMBL" id="CAJNOL010005423">
    <property type="protein sequence ID" value="CAF1604878.1"/>
    <property type="molecule type" value="Genomic_DNA"/>
</dbReference>
<accession>A0A815HUI8</accession>